<dbReference type="PIRSF" id="PIRSF500139">
    <property type="entry name" value="AE"/>
    <property type="match status" value="1"/>
</dbReference>
<dbReference type="GO" id="GO:0005773">
    <property type="term" value="C:vacuole"/>
    <property type="evidence" value="ECO:0007669"/>
    <property type="project" value="GOC"/>
</dbReference>
<evidence type="ECO:0000256" key="1">
    <source>
        <dbReference type="ARBA" id="ARBA00009941"/>
    </source>
</evidence>
<dbReference type="GO" id="GO:0004197">
    <property type="term" value="F:cysteine-type endopeptidase activity"/>
    <property type="evidence" value="ECO:0007669"/>
    <property type="project" value="InterPro"/>
</dbReference>
<evidence type="ECO:0000313" key="9">
    <source>
        <dbReference type="Proteomes" id="UP000595140"/>
    </source>
</evidence>
<dbReference type="Pfam" id="PF20985">
    <property type="entry name" value="Legum_prodom"/>
    <property type="match status" value="2"/>
</dbReference>
<feature type="domain" description="Legumain prodomain" evidence="7">
    <location>
        <begin position="534"/>
        <end position="629"/>
    </location>
</feature>
<dbReference type="CDD" id="cd21115">
    <property type="entry name" value="legumain_C"/>
    <property type="match status" value="2"/>
</dbReference>
<evidence type="ECO:0000256" key="3">
    <source>
        <dbReference type="ARBA" id="ARBA00022729"/>
    </source>
</evidence>
<dbReference type="EMBL" id="OOIL02006764">
    <property type="protein sequence ID" value="VFR01343.1"/>
    <property type="molecule type" value="Genomic_DNA"/>
</dbReference>
<feature type="domain" description="Legumain prodomain" evidence="7">
    <location>
        <begin position="338"/>
        <end position="433"/>
    </location>
</feature>
<dbReference type="PIRSF" id="PIRSF019663">
    <property type="entry name" value="Legumain"/>
    <property type="match status" value="1"/>
</dbReference>
<evidence type="ECO:0000256" key="2">
    <source>
        <dbReference type="ARBA" id="ARBA00022670"/>
    </source>
</evidence>
<evidence type="ECO:0000256" key="4">
    <source>
        <dbReference type="ARBA" id="ARBA00022801"/>
    </source>
</evidence>
<keyword evidence="5" id="KW-0788">Thiol protease</keyword>
<accession>A0A484NJZ6</accession>
<dbReference type="PANTHER" id="PTHR12000:SF50">
    <property type="entry name" value="VACUOLAR-PROCESSING ENZYME GAMMA-ISOZYME"/>
    <property type="match status" value="1"/>
</dbReference>
<dbReference type="AlphaFoldDB" id="A0A484NJZ6"/>
<dbReference type="PRINTS" id="PR00776">
    <property type="entry name" value="HEMOGLOBNASE"/>
</dbReference>
<dbReference type="InterPro" id="IPR046427">
    <property type="entry name" value="Legumain_prodom_sf"/>
</dbReference>
<reference evidence="8 9" key="1">
    <citation type="submission" date="2018-04" db="EMBL/GenBank/DDBJ databases">
        <authorList>
            <person name="Vogel A."/>
        </authorList>
    </citation>
    <scope>NUCLEOTIDE SEQUENCE [LARGE SCALE GENOMIC DNA]</scope>
</reference>
<keyword evidence="6" id="KW-0472">Membrane</keyword>
<sequence length="641" mass="70989">MNPDSSFFLQFFTISVGKAVLPVLFLLLLSAATNSDGRKDSAGGAIRFPLEASRFFSPNDEPVGTRWAVLIAGSNGYWNNRHQQADIYHAYQLLKKGGLKEKNIIVFMFDDIASNEESPRHGVIINSPHNDDVYKGVPKDYTRENITVNNLFAAILGNKTALTGGNGKVVDSGPDDHIFIYYPGGGGMPTFPNMHVNDLIDVLKKKHALGTYKSLVLYLEACESKSIFEGLLPEDLNIYTTTATTYCPRENPSSPPEYDLDGMEDSGIHNWPTKTSHQLHERYIGTNSANDDFAFEDENSLLSPLRVVSQHDAELLHFWYKYLQAPEDSVRKVEAQKEFVAAMSHRMHLDHSMSLVGKLLFGIEKGPEVLKAIRPAGQPIVDDWDCLKKMVRIFEAHCGSLSGYGMKHMGSLANICNAGIQIEQMNKALAEACPVVPFGKAVLPVLFLLLLSAATNSDGRRDSVGGAIRFPLEASRYQYIGTNSANDDFAFEDENSLLSPLRVVSQHDAELLHFLHKYLQAPEDSVRKVEAQKEFVAAMSHRMHLDHSMSLVGKLLFGIEKGPEVLKAIRPAGQPIVDDWDCLKKMVRIFEAHCGSLSGYSMKHMGSLANICNAGIQIEQMNKASAEACTVVPFGSWRSLH</sequence>
<gene>
    <name evidence="8" type="ORF">CCAM_LOCUS43118</name>
</gene>
<keyword evidence="6" id="KW-1133">Transmembrane helix</keyword>
<keyword evidence="3" id="KW-0732">Signal</keyword>
<name>A0A484NJZ6_9ASTE</name>
<dbReference type="OrthoDB" id="192611at2759"/>
<evidence type="ECO:0000259" key="7">
    <source>
        <dbReference type="Pfam" id="PF20985"/>
    </source>
</evidence>
<proteinExistence type="inferred from homology"/>
<feature type="transmembrane region" description="Helical" evidence="6">
    <location>
        <begin position="6"/>
        <end position="29"/>
    </location>
</feature>
<dbReference type="FunFam" id="1.10.132.130:FF:000001">
    <property type="entry name" value="Vacuolar-processing enzyme beta-isozyme"/>
    <property type="match status" value="2"/>
</dbReference>
<keyword evidence="2" id="KW-0645">Protease</keyword>
<organism evidence="8 9">
    <name type="scientific">Cuscuta campestris</name>
    <dbReference type="NCBI Taxonomy" id="132261"/>
    <lineage>
        <taxon>Eukaryota</taxon>
        <taxon>Viridiplantae</taxon>
        <taxon>Streptophyta</taxon>
        <taxon>Embryophyta</taxon>
        <taxon>Tracheophyta</taxon>
        <taxon>Spermatophyta</taxon>
        <taxon>Magnoliopsida</taxon>
        <taxon>eudicotyledons</taxon>
        <taxon>Gunneridae</taxon>
        <taxon>Pentapetalae</taxon>
        <taxon>asterids</taxon>
        <taxon>lamiids</taxon>
        <taxon>Solanales</taxon>
        <taxon>Convolvulaceae</taxon>
        <taxon>Cuscuteae</taxon>
        <taxon>Cuscuta</taxon>
        <taxon>Cuscuta subgen. Grammica</taxon>
        <taxon>Cuscuta sect. Cleistogrammica</taxon>
    </lineage>
</organism>
<dbReference type="GO" id="GO:0051603">
    <property type="term" value="P:proteolysis involved in protein catabolic process"/>
    <property type="evidence" value="ECO:0007669"/>
    <property type="project" value="InterPro"/>
</dbReference>
<dbReference type="InterPro" id="IPR043577">
    <property type="entry name" value="AE"/>
</dbReference>
<keyword evidence="6" id="KW-0812">Transmembrane</keyword>
<evidence type="ECO:0000256" key="6">
    <source>
        <dbReference type="SAM" id="Phobius"/>
    </source>
</evidence>
<dbReference type="Gene3D" id="3.40.50.1460">
    <property type="match status" value="1"/>
</dbReference>
<keyword evidence="9" id="KW-1185">Reference proteome</keyword>
<dbReference type="Gene3D" id="1.10.132.130">
    <property type="match status" value="2"/>
</dbReference>
<keyword evidence="4" id="KW-0378">Hydrolase</keyword>
<dbReference type="InterPro" id="IPR048501">
    <property type="entry name" value="Legum_prodom"/>
</dbReference>
<protein>
    <recommendedName>
        <fullName evidence="7">Legumain prodomain domain-containing protein</fullName>
    </recommendedName>
</protein>
<dbReference type="Proteomes" id="UP000595140">
    <property type="component" value="Unassembled WGS sequence"/>
</dbReference>
<dbReference type="PANTHER" id="PTHR12000">
    <property type="entry name" value="HEMOGLOBINASE FAMILY MEMBER"/>
    <property type="match status" value="1"/>
</dbReference>
<dbReference type="Pfam" id="PF01650">
    <property type="entry name" value="Peptidase_C13"/>
    <property type="match status" value="1"/>
</dbReference>
<evidence type="ECO:0000313" key="8">
    <source>
        <dbReference type="EMBL" id="VFR01343.1"/>
    </source>
</evidence>
<dbReference type="GO" id="GO:0006624">
    <property type="term" value="P:vacuolar protein processing"/>
    <property type="evidence" value="ECO:0007669"/>
    <property type="project" value="TreeGrafter"/>
</dbReference>
<comment type="similarity">
    <text evidence="1">Belongs to the peptidase C13 family.</text>
</comment>
<dbReference type="InterPro" id="IPR001096">
    <property type="entry name" value="Peptidase_C13"/>
</dbReference>
<evidence type="ECO:0000256" key="5">
    <source>
        <dbReference type="ARBA" id="ARBA00022807"/>
    </source>
</evidence>